<reference evidence="6 8" key="1">
    <citation type="submission" date="2015-04" db="EMBL/GenBank/DDBJ databases">
        <title>Genome sequence of Kerstersia gyiorum CG1.</title>
        <authorList>
            <person name="Greninger A.L."/>
            <person name="Kozyreva V."/>
            <person name="Chaturvedi V."/>
        </authorList>
    </citation>
    <scope>NUCLEOTIDE SEQUENCE [LARGE SCALE GENOMIC DNA]</scope>
    <source>
        <strain evidence="6 8">CG1</strain>
    </source>
</reference>
<accession>A0A171KRR8</accession>
<feature type="domain" description="HTH lysR-type" evidence="5">
    <location>
        <begin position="5"/>
        <end position="62"/>
    </location>
</feature>
<dbReference type="EMBL" id="LBNE01000006">
    <property type="protein sequence ID" value="KKO71585.1"/>
    <property type="molecule type" value="Genomic_DNA"/>
</dbReference>
<keyword evidence="8" id="KW-1185">Reference proteome</keyword>
<dbReference type="RefSeq" id="WP_068371288.1">
    <property type="nucleotide sequence ID" value="NZ_CBCSEB010000009.1"/>
</dbReference>
<dbReference type="SUPFAM" id="SSF53850">
    <property type="entry name" value="Periplasmic binding protein-like II"/>
    <property type="match status" value="1"/>
</dbReference>
<dbReference type="EMBL" id="SGWZ01000005">
    <property type="protein sequence ID" value="RZS66759.1"/>
    <property type="molecule type" value="Genomic_DNA"/>
</dbReference>
<dbReference type="InterPro" id="IPR036390">
    <property type="entry name" value="WH_DNA-bd_sf"/>
</dbReference>
<dbReference type="PATRIC" id="fig|206506.3.peg.2212"/>
<dbReference type="GO" id="GO:0003677">
    <property type="term" value="F:DNA binding"/>
    <property type="evidence" value="ECO:0007669"/>
    <property type="project" value="UniProtKB-KW"/>
</dbReference>
<comment type="caution">
    <text evidence="6">The sequence shown here is derived from an EMBL/GenBank/DDBJ whole genome shotgun (WGS) entry which is preliminary data.</text>
</comment>
<dbReference type="InterPro" id="IPR005119">
    <property type="entry name" value="LysR_subst-bd"/>
</dbReference>
<keyword evidence="2" id="KW-0805">Transcription regulation</keyword>
<evidence type="ECO:0000313" key="8">
    <source>
        <dbReference type="Proteomes" id="UP000078084"/>
    </source>
</evidence>
<dbReference type="PROSITE" id="PS50931">
    <property type="entry name" value="HTH_LYSR"/>
    <property type="match status" value="1"/>
</dbReference>
<dbReference type="InterPro" id="IPR036388">
    <property type="entry name" value="WH-like_DNA-bd_sf"/>
</dbReference>
<reference evidence="7 9" key="2">
    <citation type="submission" date="2019-02" db="EMBL/GenBank/DDBJ databases">
        <title>Genomic Encyclopedia of Type Strains, Phase IV (KMG-IV): sequencing the most valuable type-strain genomes for metagenomic binning, comparative biology and taxonomic classification.</title>
        <authorList>
            <person name="Goeker M."/>
        </authorList>
    </citation>
    <scope>NUCLEOTIDE SEQUENCE [LARGE SCALE GENOMIC DNA]</scope>
    <source>
        <strain evidence="7 9">DSM 16618</strain>
    </source>
</reference>
<evidence type="ECO:0000256" key="2">
    <source>
        <dbReference type="ARBA" id="ARBA00023015"/>
    </source>
</evidence>
<dbReference type="SUPFAM" id="SSF46785">
    <property type="entry name" value="Winged helix' DNA-binding domain"/>
    <property type="match status" value="1"/>
</dbReference>
<dbReference type="InterPro" id="IPR000847">
    <property type="entry name" value="LysR_HTH_N"/>
</dbReference>
<comment type="similarity">
    <text evidence="1">Belongs to the LysR transcriptional regulatory family.</text>
</comment>
<proteinExistence type="inferred from homology"/>
<evidence type="ECO:0000256" key="1">
    <source>
        <dbReference type="ARBA" id="ARBA00009437"/>
    </source>
</evidence>
<keyword evidence="4" id="KW-0804">Transcription</keyword>
<keyword evidence="3" id="KW-0238">DNA-binding</keyword>
<dbReference type="Proteomes" id="UP000078084">
    <property type="component" value="Unassembled WGS sequence"/>
</dbReference>
<protein>
    <submittedName>
        <fullName evidence="6">LysR family transcriptional regulator</fullName>
    </submittedName>
</protein>
<dbReference type="Gene3D" id="1.10.10.10">
    <property type="entry name" value="Winged helix-like DNA-binding domain superfamily/Winged helix DNA-binding domain"/>
    <property type="match status" value="1"/>
</dbReference>
<dbReference type="Gene3D" id="3.40.190.10">
    <property type="entry name" value="Periplasmic binding protein-like II"/>
    <property type="match status" value="2"/>
</dbReference>
<dbReference type="GeneID" id="99725166"/>
<name>A0A171KRR8_9BURK</name>
<gene>
    <name evidence="6" type="ORF">AAV32_10345</name>
    <name evidence="7" type="ORF">EV679_2918</name>
</gene>
<evidence type="ECO:0000313" key="9">
    <source>
        <dbReference type="Proteomes" id="UP000292039"/>
    </source>
</evidence>
<organism evidence="6 8">
    <name type="scientific">Kerstersia gyiorum</name>
    <dbReference type="NCBI Taxonomy" id="206506"/>
    <lineage>
        <taxon>Bacteria</taxon>
        <taxon>Pseudomonadati</taxon>
        <taxon>Pseudomonadota</taxon>
        <taxon>Betaproteobacteria</taxon>
        <taxon>Burkholderiales</taxon>
        <taxon>Alcaligenaceae</taxon>
        <taxon>Kerstersia</taxon>
    </lineage>
</organism>
<evidence type="ECO:0000256" key="4">
    <source>
        <dbReference type="ARBA" id="ARBA00023163"/>
    </source>
</evidence>
<dbReference type="Proteomes" id="UP000292039">
    <property type="component" value="Unassembled WGS sequence"/>
</dbReference>
<evidence type="ECO:0000313" key="7">
    <source>
        <dbReference type="EMBL" id="RZS66759.1"/>
    </source>
</evidence>
<dbReference type="PRINTS" id="PR00039">
    <property type="entry name" value="HTHLYSR"/>
</dbReference>
<dbReference type="AlphaFoldDB" id="A0A171KRR8"/>
<dbReference type="PANTHER" id="PTHR30118">
    <property type="entry name" value="HTH-TYPE TRANSCRIPTIONAL REGULATOR LEUO-RELATED"/>
    <property type="match status" value="1"/>
</dbReference>
<dbReference type="Pfam" id="PF00126">
    <property type="entry name" value="HTH_1"/>
    <property type="match status" value="1"/>
</dbReference>
<dbReference type="GO" id="GO:0003700">
    <property type="term" value="F:DNA-binding transcription factor activity"/>
    <property type="evidence" value="ECO:0007669"/>
    <property type="project" value="InterPro"/>
</dbReference>
<sequence length="300" mass="33900">MVPRTDLNLLRVLLAIYETGNVTAAAKQLGISQPAASAALARLRLSLGDPLFIRSGARMEATPRALGVIGRTREVLEIIDRDILRGPQFDPSRTEHEFVLCLSEVGEIVFLPALFERLRRVAPKARLRTISLDPDALTENLHDGKVDAVLGYFPDLTDPHIYQQRLFSHDLTCMLREGHPLAGERLSLEDFCAADHLQVRDGSRRQEMFDAYLAGTGVRLNVVLKTAHYMSVPSLIEQSDLIVVLPRTVADLYAHSVNVQTIEPPIDIARYDLKQYWHARFQQDPRNVWFRRLITDVFAE</sequence>
<evidence type="ECO:0000313" key="6">
    <source>
        <dbReference type="EMBL" id="KKO71585.1"/>
    </source>
</evidence>
<dbReference type="Pfam" id="PF03466">
    <property type="entry name" value="LysR_substrate"/>
    <property type="match status" value="1"/>
</dbReference>
<dbReference type="OrthoDB" id="8583877at2"/>
<dbReference type="STRING" id="206506.AAV32_10345"/>
<evidence type="ECO:0000256" key="3">
    <source>
        <dbReference type="ARBA" id="ARBA00023125"/>
    </source>
</evidence>
<dbReference type="CDD" id="cd08459">
    <property type="entry name" value="PBP2_DntR_NahR_LinR_like"/>
    <property type="match status" value="1"/>
</dbReference>
<dbReference type="InterPro" id="IPR050389">
    <property type="entry name" value="LysR-type_TF"/>
</dbReference>
<dbReference type="PANTHER" id="PTHR30118:SF15">
    <property type="entry name" value="TRANSCRIPTIONAL REGULATORY PROTEIN"/>
    <property type="match status" value="1"/>
</dbReference>
<evidence type="ECO:0000259" key="5">
    <source>
        <dbReference type="PROSITE" id="PS50931"/>
    </source>
</evidence>